<dbReference type="RefSeq" id="WP_138182658.1">
    <property type="nucleotide sequence ID" value="NZ_VBUI01000032.1"/>
</dbReference>
<evidence type="ECO:0000256" key="1">
    <source>
        <dbReference type="SAM" id="Coils"/>
    </source>
</evidence>
<evidence type="ECO:0000313" key="2">
    <source>
        <dbReference type="EMBL" id="TLF46138.1"/>
    </source>
</evidence>
<keyword evidence="3" id="KW-1185">Reference proteome</keyword>
<proteinExistence type="predicted"/>
<dbReference type="PROSITE" id="PS51257">
    <property type="entry name" value="PROKAR_LIPOPROTEIN"/>
    <property type="match status" value="1"/>
</dbReference>
<comment type="caution">
    <text evidence="2">The sequence shown here is derived from an EMBL/GenBank/DDBJ whole genome shotgun (WGS) entry which is preliminary data.</text>
</comment>
<protein>
    <recommendedName>
        <fullName evidence="4">YfhG lipoprotein</fullName>
    </recommendedName>
</protein>
<dbReference type="AlphaFoldDB" id="A0A5R8M999"/>
<dbReference type="OrthoDB" id="6172547at2"/>
<evidence type="ECO:0000313" key="3">
    <source>
        <dbReference type="Proteomes" id="UP000306973"/>
    </source>
</evidence>
<gene>
    <name evidence="2" type="ORF">FEI13_16740</name>
</gene>
<accession>A0A5R8M999</accession>
<organism evidence="2 3">
    <name type="scientific">Halomonas urmiana</name>
    <dbReference type="NCBI Taxonomy" id="490901"/>
    <lineage>
        <taxon>Bacteria</taxon>
        <taxon>Pseudomonadati</taxon>
        <taxon>Pseudomonadota</taxon>
        <taxon>Gammaproteobacteria</taxon>
        <taxon>Oceanospirillales</taxon>
        <taxon>Halomonadaceae</taxon>
        <taxon>Halomonas</taxon>
    </lineage>
</organism>
<feature type="coiled-coil region" evidence="1">
    <location>
        <begin position="149"/>
        <end position="183"/>
    </location>
</feature>
<keyword evidence="1" id="KW-0175">Coiled coil</keyword>
<reference evidence="2 3" key="1">
    <citation type="journal article" date="2007" name="Int. J. Syst. Evol. Microbiol.">
        <title>Halomonas saccharevitans sp. nov., Halomonas arcis sp. nov. and Halomonas subterranea sp. nov., halophilic bacteria isolated from hypersaline environments of China.</title>
        <authorList>
            <person name="Xu X.W."/>
            <person name="Wu Y.H."/>
            <person name="Zhou Z."/>
            <person name="Wang C.S."/>
            <person name="Zhou Y.G."/>
            <person name="Zhang H.B."/>
            <person name="Wang Y."/>
            <person name="Wu M."/>
        </authorList>
    </citation>
    <scope>NUCLEOTIDE SEQUENCE [LARGE SCALE GENOMIC DNA]</scope>
    <source>
        <strain evidence="2 3">TBZ3</strain>
    </source>
</reference>
<dbReference type="EMBL" id="VBUI01000032">
    <property type="protein sequence ID" value="TLF46138.1"/>
    <property type="molecule type" value="Genomic_DNA"/>
</dbReference>
<evidence type="ECO:0008006" key="4">
    <source>
        <dbReference type="Google" id="ProtNLM"/>
    </source>
</evidence>
<sequence length="194" mass="21651">MTLRPWLLCLTTLWLTGCQYLPAPLAPHSSGVAMPNASQGQGTLSCTDADALPDFDDGQCLLPEWVAFGLASQRGDRAWREAIQVRLVGEAKERRLARAVLLSWGSEQQWDLASELYKADLASAPTELQPLLRYWLNELEGRRRLAGQLAEQRRAHATAVEEKAALTQELEAMAEKLEQLTAIEQNINLRQQSE</sequence>
<dbReference type="Proteomes" id="UP000306973">
    <property type="component" value="Unassembled WGS sequence"/>
</dbReference>
<name>A0A5R8M999_9GAMM</name>